<dbReference type="Gene3D" id="1.20.1280.50">
    <property type="match status" value="1"/>
</dbReference>
<dbReference type="PANTHER" id="PTHR34223">
    <property type="entry name" value="OS11G0201299 PROTEIN"/>
    <property type="match status" value="1"/>
</dbReference>
<keyword evidence="3" id="KW-1185">Reference proteome</keyword>
<gene>
    <name evidence="2" type="ORF">ACJIZ3_006108</name>
</gene>
<reference evidence="2 3" key="1">
    <citation type="submission" date="2024-12" db="EMBL/GenBank/DDBJ databases">
        <title>The unique morphological basis and parallel evolutionary history of personate flowers in Penstemon.</title>
        <authorList>
            <person name="Depatie T.H."/>
            <person name="Wessinger C.A."/>
        </authorList>
    </citation>
    <scope>NUCLEOTIDE SEQUENCE [LARGE SCALE GENOMIC DNA]</scope>
    <source>
        <strain evidence="2">WTNN_2</strain>
        <tissue evidence="2">Leaf</tissue>
    </source>
</reference>
<name>A0ABD3S6W8_9LAMI</name>
<dbReference type="EMBL" id="JBJXBP010000007">
    <property type="protein sequence ID" value="KAL3820203.1"/>
    <property type="molecule type" value="Genomic_DNA"/>
</dbReference>
<proteinExistence type="predicted"/>
<organism evidence="2 3">
    <name type="scientific">Penstemon smallii</name>
    <dbReference type="NCBI Taxonomy" id="265156"/>
    <lineage>
        <taxon>Eukaryota</taxon>
        <taxon>Viridiplantae</taxon>
        <taxon>Streptophyta</taxon>
        <taxon>Embryophyta</taxon>
        <taxon>Tracheophyta</taxon>
        <taxon>Spermatophyta</taxon>
        <taxon>Magnoliopsida</taxon>
        <taxon>eudicotyledons</taxon>
        <taxon>Gunneridae</taxon>
        <taxon>Pentapetalae</taxon>
        <taxon>asterids</taxon>
        <taxon>lamiids</taxon>
        <taxon>Lamiales</taxon>
        <taxon>Plantaginaceae</taxon>
        <taxon>Cheloneae</taxon>
        <taxon>Penstemon</taxon>
    </lineage>
</organism>
<sequence length="306" mass="35616">MAGNLEPVMEASREDARKYSTKIENLPECILIHILSFLTTLDAIRTTLVCHTLRNLWYQVLSLSFSIIPLLSLSNPYMTTRNKFIKCVNQDISIHPFTHLNKFHIDVDCCAVDSHNNNVHNWSQVIELDIDFDIYDLYWIMTDTNSREVDKFEEFFFYFSHLKDSSVKVLKLRRNSINCPSYVLGSSGFQSVQSLFFDDLNLFNREVNEVIKFCIYSSKLKKCALEPLFTSEVLISAPRLHSITKRKVCAVMFFFEPSLVVAMVEYDDDITQGKYSYRCRFICSLAKLLFSKQKNLKSIKIGLNRR</sequence>
<dbReference type="Pfam" id="PF00646">
    <property type="entry name" value="F-box"/>
    <property type="match status" value="1"/>
</dbReference>
<dbReference type="InterPro" id="IPR036047">
    <property type="entry name" value="F-box-like_dom_sf"/>
</dbReference>
<dbReference type="AlphaFoldDB" id="A0ABD3S6W8"/>
<dbReference type="InterPro" id="IPR053197">
    <property type="entry name" value="F-box_SCFL_complex_component"/>
</dbReference>
<evidence type="ECO:0000313" key="2">
    <source>
        <dbReference type="EMBL" id="KAL3820203.1"/>
    </source>
</evidence>
<comment type="caution">
    <text evidence="2">The sequence shown here is derived from an EMBL/GenBank/DDBJ whole genome shotgun (WGS) entry which is preliminary data.</text>
</comment>
<dbReference type="InterPro" id="IPR001810">
    <property type="entry name" value="F-box_dom"/>
</dbReference>
<dbReference type="PANTHER" id="PTHR34223:SF51">
    <property type="entry name" value="OS06G0556300 PROTEIN"/>
    <property type="match status" value="1"/>
</dbReference>
<accession>A0ABD3S6W8</accession>
<dbReference type="Proteomes" id="UP001634393">
    <property type="component" value="Unassembled WGS sequence"/>
</dbReference>
<evidence type="ECO:0000313" key="3">
    <source>
        <dbReference type="Proteomes" id="UP001634393"/>
    </source>
</evidence>
<dbReference type="SUPFAM" id="SSF81383">
    <property type="entry name" value="F-box domain"/>
    <property type="match status" value="1"/>
</dbReference>
<feature type="domain" description="F-box" evidence="1">
    <location>
        <begin position="20"/>
        <end position="68"/>
    </location>
</feature>
<evidence type="ECO:0000259" key="1">
    <source>
        <dbReference type="PROSITE" id="PS50181"/>
    </source>
</evidence>
<dbReference type="PROSITE" id="PS50181">
    <property type="entry name" value="FBOX"/>
    <property type="match status" value="1"/>
</dbReference>
<protein>
    <recommendedName>
        <fullName evidence="1">F-box domain-containing protein</fullName>
    </recommendedName>
</protein>